<feature type="transmembrane region" description="Helical" evidence="7">
    <location>
        <begin position="31"/>
        <end position="51"/>
    </location>
</feature>
<dbReference type="InterPro" id="IPR013525">
    <property type="entry name" value="ABC2_TM"/>
</dbReference>
<accession>A0AAW2HC91</accession>
<evidence type="ECO:0000256" key="3">
    <source>
        <dbReference type="ARBA" id="ARBA00022741"/>
    </source>
</evidence>
<name>A0AAW2HC91_9NEOP</name>
<dbReference type="InterPro" id="IPR026082">
    <property type="entry name" value="ABCA"/>
</dbReference>
<dbReference type="CDD" id="cd03263">
    <property type="entry name" value="ABC_subfamily_A"/>
    <property type="match status" value="1"/>
</dbReference>
<dbReference type="InterPro" id="IPR017871">
    <property type="entry name" value="ABC_transporter-like_CS"/>
</dbReference>
<dbReference type="SMART" id="SM00382">
    <property type="entry name" value="AAA"/>
    <property type="match status" value="1"/>
</dbReference>
<evidence type="ECO:0000256" key="1">
    <source>
        <dbReference type="ARBA" id="ARBA00004141"/>
    </source>
</evidence>
<keyword evidence="2 7" id="KW-0812">Transmembrane</keyword>
<dbReference type="EMBL" id="JARGDH010000005">
    <property type="protein sequence ID" value="KAL0267295.1"/>
    <property type="molecule type" value="Genomic_DNA"/>
</dbReference>
<gene>
    <name evidence="9" type="ORF">PYX00_009608</name>
</gene>
<feature type="domain" description="ABC transporter" evidence="8">
    <location>
        <begin position="515"/>
        <end position="751"/>
    </location>
</feature>
<dbReference type="Pfam" id="PF00005">
    <property type="entry name" value="ABC_tran"/>
    <property type="match status" value="1"/>
</dbReference>
<feature type="transmembrane region" description="Helical" evidence="7">
    <location>
        <begin position="386"/>
        <end position="403"/>
    </location>
</feature>
<dbReference type="GO" id="GO:0005524">
    <property type="term" value="F:ATP binding"/>
    <property type="evidence" value="ECO:0007669"/>
    <property type="project" value="UniProtKB-KW"/>
</dbReference>
<comment type="caution">
    <text evidence="9">The sequence shown here is derived from an EMBL/GenBank/DDBJ whole genome shotgun (WGS) entry which is preliminary data.</text>
</comment>
<keyword evidence="4" id="KW-0067">ATP-binding</keyword>
<keyword evidence="5 7" id="KW-1133">Transmembrane helix</keyword>
<reference evidence="9" key="1">
    <citation type="journal article" date="2024" name="Gigascience">
        <title>Chromosome-level genome of the poultry shaft louse Menopon gallinae provides insight into the host-switching and adaptive evolution of parasitic lice.</title>
        <authorList>
            <person name="Xu Y."/>
            <person name="Ma L."/>
            <person name="Liu S."/>
            <person name="Liang Y."/>
            <person name="Liu Q."/>
            <person name="He Z."/>
            <person name="Tian L."/>
            <person name="Duan Y."/>
            <person name="Cai W."/>
            <person name="Li H."/>
            <person name="Song F."/>
        </authorList>
    </citation>
    <scope>NUCLEOTIDE SEQUENCE</scope>
    <source>
        <strain evidence="9">Cailab_2023a</strain>
    </source>
</reference>
<dbReference type="AlphaFoldDB" id="A0AAW2HC91"/>
<comment type="subcellular location">
    <subcellularLocation>
        <location evidence="1">Membrane</location>
        <topology evidence="1">Multi-pass membrane protein</topology>
    </subcellularLocation>
</comment>
<feature type="transmembrane region" description="Helical" evidence="7">
    <location>
        <begin position="1146"/>
        <end position="1165"/>
    </location>
</feature>
<evidence type="ECO:0000256" key="4">
    <source>
        <dbReference type="ARBA" id="ARBA00022840"/>
    </source>
</evidence>
<evidence type="ECO:0000313" key="9">
    <source>
        <dbReference type="EMBL" id="KAL0267295.1"/>
    </source>
</evidence>
<dbReference type="FunFam" id="3.40.50.300:FF:000933">
    <property type="entry name" value="ABC transporter A family member 7"/>
    <property type="match status" value="1"/>
</dbReference>
<dbReference type="PROSITE" id="PS50893">
    <property type="entry name" value="ABC_TRANSPORTER_2"/>
    <property type="match status" value="1"/>
</dbReference>
<feature type="transmembrane region" description="Helical" evidence="7">
    <location>
        <begin position="945"/>
        <end position="962"/>
    </location>
</feature>
<protein>
    <recommendedName>
        <fullName evidence="8">ABC transporter domain-containing protein</fullName>
    </recommendedName>
</protein>
<dbReference type="GO" id="GO:0005319">
    <property type="term" value="F:lipid transporter activity"/>
    <property type="evidence" value="ECO:0007669"/>
    <property type="project" value="TreeGrafter"/>
</dbReference>
<feature type="transmembrane region" description="Helical" evidence="7">
    <location>
        <begin position="328"/>
        <end position="349"/>
    </location>
</feature>
<feature type="transmembrane region" description="Helical" evidence="7">
    <location>
        <begin position="1101"/>
        <end position="1125"/>
    </location>
</feature>
<dbReference type="Gene3D" id="3.40.50.300">
    <property type="entry name" value="P-loop containing nucleotide triphosphate hydrolases"/>
    <property type="match status" value="1"/>
</dbReference>
<dbReference type="GO" id="GO:0016887">
    <property type="term" value="F:ATP hydrolysis activity"/>
    <property type="evidence" value="ECO:0007669"/>
    <property type="project" value="InterPro"/>
</dbReference>
<keyword evidence="3" id="KW-0547">Nucleotide-binding</keyword>
<dbReference type="GO" id="GO:0140359">
    <property type="term" value="F:ABC-type transporter activity"/>
    <property type="evidence" value="ECO:0007669"/>
    <property type="project" value="InterPro"/>
</dbReference>
<evidence type="ECO:0000259" key="8">
    <source>
        <dbReference type="PROSITE" id="PS50893"/>
    </source>
</evidence>
<feature type="transmembrane region" description="Helical" evidence="7">
    <location>
        <begin position="293"/>
        <end position="322"/>
    </location>
</feature>
<keyword evidence="6 7" id="KW-0472">Membrane</keyword>
<dbReference type="PANTHER" id="PTHR19229:SF250">
    <property type="entry name" value="ABC TRANSPORTER DOMAIN-CONTAINING PROTEIN-RELATED"/>
    <property type="match status" value="1"/>
</dbReference>
<dbReference type="GO" id="GO:0016020">
    <property type="term" value="C:membrane"/>
    <property type="evidence" value="ECO:0007669"/>
    <property type="project" value="UniProtKB-SubCell"/>
</dbReference>
<evidence type="ECO:0000256" key="7">
    <source>
        <dbReference type="SAM" id="Phobius"/>
    </source>
</evidence>
<dbReference type="Pfam" id="PF12698">
    <property type="entry name" value="ABC2_membrane_3"/>
    <property type="match status" value="2"/>
</dbReference>
<dbReference type="PROSITE" id="PS00211">
    <property type="entry name" value="ABC_TRANSPORTER_1"/>
    <property type="match status" value="1"/>
</dbReference>
<dbReference type="PANTHER" id="PTHR19229">
    <property type="entry name" value="ATP-BINDING CASSETTE TRANSPORTER SUBFAMILY A ABCA"/>
    <property type="match status" value="1"/>
</dbReference>
<feature type="transmembrane region" description="Helical" evidence="7">
    <location>
        <begin position="244"/>
        <end position="272"/>
    </location>
</feature>
<evidence type="ECO:0000256" key="5">
    <source>
        <dbReference type="ARBA" id="ARBA00022989"/>
    </source>
</evidence>
<dbReference type="InterPro" id="IPR003593">
    <property type="entry name" value="AAA+_ATPase"/>
</dbReference>
<dbReference type="InterPro" id="IPR027417">
    <property type="entry name" value="P-loop_NTPase"/>
</dbReference>
<feature type="transmembrane region" description="Helical" evidence="7">
    <location>
        <begin position="361"/>
        <end position="380"/>
    </location>
</feature>
<evidence type="ECO:0000256" key="2">
    <source>
        <dbReference type="ARBA" id="ARBA00022692"/>
    </source>
</evidence>
<dbReference type="SUPFAM" id="SSF52540">
    <property type="entry name" value="P-loop containing nucleoside triphosphate hydrolases"/>
    <property type="match status" value="1"/>
</dbReference>
<evidence type="ECO:0000256" key="6">
    <source>
        <dbReference type="ARBA" id="ARBA00023136"/>
    </source>
</evidence>
<proteinExistence type="predicted"/>
<dbReference type="InterPro" id="IPR003439">
    <property type="entry name" value="ABC_transporter-like_ATP-bd"/>
</dbReference>
<organism evidence="9">
    <name type="scientific">Menopon gallinae</name>
    <name type="common">poultry shaft louse</name>
    <dbReference type="NCBI Taxonomy" id="328185"/>
    <lineage>
        <taxon>Eukaryota</taxon>
        <taxon>Metazoa</taxon>
        <taxon>Ecdysozoa</taxon>
        <taxon>Arthropoda</taxon>
        <taxon>Hexapoda</taxon>
        <taxon>Insecta</taxon>
        <taxon>Pterygota</taxon>
        <taxon>Neoptera</taxon>
        <taxon>Paraneoptera</taxon>
        <taxon>Psocodea</taxon>
        <taxon>Troctomorpha</taxon>
        <taxon>Phthiraptera</taxon>
        <taxon>Amblycera</taxon>
        <taxon>Menoponidae</taxon>
        <taxon>Menopon</taxon>
    </lineage>
</organism>
<sequence length="1175" mass="133294">MGEKSTGFFRQLKAMIIRNLLLKKREKRKTIAEVVLPLYSLAILIIIKILIPNPHFPVINTTSGGFRLFDHFSKYMNHTVAVVPNTTETQIFLDNVNQMWLNMHFEPGLHPINFLLFHTKDDLMSAYWRDPKSIPIAVIFDKEDPLHYPLSYDIRLNPSFEDPPQTTELYSSLANCRENVSHWTSVFPIETGDSCPVNQYIYSGFVALQVLLDYTKIRLDTKRSDIEVPHLQLELFPKEAFTGYWMVAFRVIIPLYMVMALSQFITYLLILIVGEKEKKIKEGMKIMGLRDSVFWISWFIIYAVFTTILSIISCILLFSLQVFQHTNYILIFLLILLFSFSTIMFGFLITPFFDKSRTAGIFANFAVNITSTLYFIQVFIDDSSSIILWIVSLVSSSGFALAMDKALVLDLSGDGVSFDNLWAGPGIPFGGSLIMMAFDTVLYGFLAYYLDSVIPSEHGVKRPPWFCFTVKFWCPNKYPPSIPLANGESGSFDASEEASRDVEPVAREMKGREAIRIVDLCKSFRSCRKPEIRAVNGINLTIYEGQITAILGHNGAGKTTLFNILTGLTAPTTGTALVFGYDIRDPNDMNAIRQMTGVCPQHDILFDHLTPREHLEFFAVIRGIPDSMIEMEVNKTLRDIDLADKADTFAKYLSSGQKRKLSVGIAVIGDPKIIILDEPTAGIDPYSRRHMWSVLQNRRHGKVILLTTHFMDEADILADRKAVVSKGRLRCCGSSLFLKNKFGIGYHLTLVLDTVAREPAITRLVMSHVNKAEKARRHGRELSFILPHNAVDNFAPLFSAIENEIKTRNLRLGISSYGVSMTTLEEVFLHLERDEETDCTMDNLSKKMVRNRALSRSLSLQSKSTSYQSLQNESGVIGNNTEVLNKPVNEGTENNVLHGNENAPLTGVQGLGGFKNFITKPNFKQTLMALLRLRILRMFRDVQKLYIMIVLPLFFAALGLYMNSIQVLETKQNSIDLSGDTYKMDTNIAIFNGTEANLDNFYKALLISGFKDIEEYNGNYSLLLDIKPHMAALNVNIFDDPEFHFTVIYNDTAQHSLPVIVNILNNAMYRLLMYQETGRMVETPIVVKSHPLQQTFQPEGLHFGTLTSALFIGMIFILVPVTLVVDMVYDREIKARNQLRVNGLSFFQYFFTYLIVLGILMVFIFPRIDNPNIHI</sequence>